<comment type="caution">
    <text evidence="1">The sequence shown here is derived from an EMBL/GenBank/DDBJ whole genome shotgun (WGS) entry which is preliminary data.</text>
</comment>
<dbReference type="AlphaFoldDB" id="A0AAN9K302"/>
<evidence type="ECO:0000313" key="1">
    <source>
        <dbReference type="EMBL" id="KAK7308214.1"/>
    </source>
</evidence>
<sequence length="68" mass="7553">MNETIHFWCVCCINMINFGRNGTQSRSDLPSVCPFPIEKCSMALLVIMPLNCGQNVATLHVAFVASFM</sequence>
<gene>
    <name evidence="1" type="ORF">VNO77_41814</name>
</gene>
<keyword evidence="2" id="KW-1185">Reference proteome</keyword>
<organism evidence="1 2">
    <name type="scientific">Canavalia gladiata</name>
    <name type="common">Sword bean</name>
    <name type="synonym">Dolichos gladiatus</name>
    <dbReference type="NCBI Taxonomy" id="3824"/>
    <lineage>
        <taxon>Eukaryota</taxon>
        <taxon>Viridiplantae</taxon>
        <taxon>Streptophyta</taxon>
        <taxon>Embryophyta</taxon>
        <taxon>Tracheophyta</taxon>
        <taxon>Spermatophyta</taxon>
        <taxon>Magnoliopsida</taxon>
        <taxon>eudicotyledons</taxon>
        <taxon>Gunneridae</taxon>
        <taxon>Pentapetalae</taxon>
        <taxon>rosids</taxon>
        <taxon>fabids</taxon>
        <taxon>Fabales</taxon>
        <taxon>Fabaceae</taxon>
        <taxon>Papilionoideae</taxon>
        <taxon>50 kb inversion clade</taxon>
        <taxon>NPAAA clade</taxon>
        <taxon>indigoferoid/millettioid clade</taxon>
        <taxon>Phaseoleae</taxon>
        <taxon>Canavalia</taxon>
    </lineage>
</organism>
<evidence type="ECO:0000313" key="2">
    <source>
        <dbReference type="Proteomes" id="UP001367508"/>
    </source>
</evidence>
<protein>
    <submittedName>
        <fullName evidence="1">Uncharacterized protein</fullName>
    </submittedName>
</protein>
<proteinExistence type="predicted"/>
<accession>A0AAN9K302</accession>
<name>A0AAN9K302_CANGL</name>
<dbReference type="EMBL" id="JAYMYQ010000010">
    <property type="protein sequence ID" value="KAK7308214.1"/>
    <property type="molecule type" value="Genomic_DNA"/>
</dbReference>
<dbReference type="Proteomes" id="UP001367508">
    <property type="component" value="Unassembled WGS sequence"/>
</dbReference>
<reference evidence="1 2" key="1">
    <citation type="submission" date="2024-01" db="EMBL/GenBank/DDBJ databases">
        <title>The genomes of 5 underutilized Papilionoideae crops provide insights into root nodulation and disease resistanc.</title>
        <authorList>
            <person name="Jiang F."/>
        </authorList>
    </citation>
    <scope>NUCLEOTIDE SEQUENCE [LARGE SCALE GENOMIC DNA]</scope>
    <source>
        <strain evidence="1">LVBAO_FW01</strain>
        <tissue evidence="1">Leaves</tissue>
    </source>
</reference>